<name>A0ABY4TUQ5_9SPHN</name>
<sequence length="198" mass="20260">MSEPYIGMIVYFGGTFNIRGYQKCQGQLLSIAQNTALFSILGTTYGGNGQQTFGLPDLRGRLAKGTGTGPGLTPVVEGQISGVETTVLNSTQLPAHNHPATFTNGASTLTANNIKGTSNAPIAGYQLARGIDGDNDPNALPYIYAPATPSTPVALGGVNVAGTVTVGVTGNNAPVPLLNPYLGLTALIAVEGIFPSRN</sequence>
<evidence type="ECO:0000313" key="3">
    <source>
        <dbReference type="Proteomes" id="UP001055580"/>
    </source>
</evidence>
<dbReference type="InterPro" id="IPR037053">
    <property type="entry name" value="Phage_tail_collar_dom_sf"/>
</dbReference>
<dbReference type="EMBL" id="CP098401">
    <property type="protein sequence ID" value="URW74899.1"/>
    <property type="molecule type" value="Genomic_DNA"/>
</dbReference>
<accession>A0ABY4TUQ5</accession>
<dbReference type="InterPro" id="IPR011083">
    <property type="entry name" value="Phage_tail_collar_dom"/>
</dbReference>
<dbReference type="Pfam" id="PF07484">
    <property type="entry name" value="Collar"/>
    <property type="match status" value="1"/>
</dbReference>
<proteinExistence type="predicted"/>
<reference evidence="2" key="1">
    <citation type="submission" date="2022-05" db="EMBL/GenBank/DDBJ databases">
        <title>Sphingomonas sp. strain RMG20 Genome sequencing and assembly.</title>
        <authorList>
            <person name="Kim I."/>
        </authorList>
    </citation>
    <scope>NUCLEOTIDE SEQUENCE</scope>
    <source>
        <strain evidence="2">RMG20</strain>
    </source>
</reference>
<gene>
    <name evidence="2" type="ORF">M9980_10015</name>
</gene>
<dbReference type="RefSeq" id="WP_250750076.1">
    <property type="nucleotide sequence ID" value="NZ_CP098401.1"/>
</dbReference>
<protein>
    <submittedName>
        <fullName evidence="2">Tail fiber protein</fullName>
    </submittedName>
</protein>
<dbReference type="Gene3D" id="3.90.1340.10">
    <property type="entry name" value="Phage tail collar domain"/>
    <property type="match status" value="1"/>
</dbReference>
<keyword evidence="3" id="KW-1185">Reference proteome</keyword>
<dbReference type="Proteomes" id="UP001055580">
    <property type="component" value="Chromosome"/>
</dbReference>
<feature type="domain" description="Phage tail collar" evidence="1">
    <location>
        <begin position="7"/>
        <end position="62"/>
    </location>
</feature>
<organism evidence="2 3">
    <name type="scientific">Sphingomonas donggukensis</name>
    <dbReference type="NCBI Taxonomy" id="2949093"/>
    <lineage>
        <taxon>Bacteria</taxon>
        <taxon>Pseudomonadati</taxon>
        <taxon>Pseudomonadota</taxon>
        <taxon>Alphaproteobacteria</taxon>
        <taxon>Sphingomonadales</taxon>
        <taxon>Sphingomonadaceae</taxon>
        <taxon>Sphingomonas</taxon>
    </lineage>
</organism>
<evidence type="ECO:0000313" key="2">
    <source>
        <dbReference type="EMBL" id="URW74899.1"/>
    </source>
</evidence>
<evidence type="ECO:0000259" key="1">
    <source>
        <dbReference type="Pfam" id="PF07484"/>
    </source>
</evidence>
<dbReference type="SUPFAM" id="SSF88874">
    <property type="entry name" value="Receptor-binding domain of short tail fibre protein gp12"/>
    <property type="match status" value="1"/>
</dbReference>